<evidence type="ECO:0000256" key="2">
    <source>
        <dbReference type="ARBA" id="ARBA00022448"/>
    </source>
</evidence>
<feature type="compositionally biased region" description="Basic and acidic residues" evidence="7">
    <location>
        <begin position="141"/>
        <end position="156"/>
    </location>
</feature>
<feature type="domain" description="Cytochrome b561" evidence="11">
    <location>
        <begin position="283"/>
        <end position="406"/>
    </location>
</feature>
<feature type="transmembrane region" description="Helical" evidence="8">
    <location>
        <begin position="318"/>
        <end position="339"/>
    </location>
</feature>
<comment type="subcellular location">
    <subcellularLocation>
        <location evidence="1">Membrane</location>
    </subcellularLocation>
</comment>
<feature type="compositionally biased region" description="Basic and acidic residues" evidence="7">
    <location>
        <begin position="463"/>
        <end position="496"/>
    </location>
</feature>
<dbReference type="GO" id="GO:0016020">
    <property type="term" value="C:membrane"/>
    <property type="evidence" value="ECO:0007669"/>
    <property type="project" value="UniProtKB-SubCell"/>
</dbReference>
<dbReference type="Pfam" id="PF03188">
    <property type="entry name" value="Cytochrom_B561"/>
    <property type="match status" value="1"/>
</dbReference>
<dbReference type="AlphaFoldDB" id="A0A175W8D9"/>
<feature type="region of interest" description="Disordered" evidence="7">
    <location>
        <begin position="456"/>
        <end position="496"/>
    </location>
</feature>
<dbReference type="SUPFAM" id="SSF49344">
    <property type="entry name" value="CBD9-like"/>
    <property type="match status" value="2"/>
</dbReference>
<keyword evidence="4" id="KW-0249">Electron transport</keyword>
<evidence type="ECO:0000256" key="4">
    <source>
        <dbReference type="ARBA" id="ARBA00022982"/>
    </source>
</evidence>
<dbReference type="SMART" id="SM00665">
    <property type="entry name" value="B561"/>
    <property type="match status" value="1"/>
</dbReference>
<proteinExistence type="predicted"/>
<dbReference type="Gene3D" id="2.60.40.1210">
    <property type="entry name" value="Cellobiose dehydrogenase, cytochrome domain"/>
    <property type="match status" value="1"/>
</dbReference>
<evidence type="ECO:0000256" key="7">
    <source>
        <dbReference type="SAM" id="MobiDB-lite"/>
    </source>
</evidence>
<dbReference type="InterPro" id="IPR015920">
    <property type="entry name" value="Cellobiose_DH-like_cyt"/>
</dbReference>
<evidence type="ECO:0000256" key="6">
    <source>
        <dbReference type="ARBA" id="ARBA00023136"/>
    </source>
</evidence>
<dbReference type="STRING" id="100816.A0A175W8D9"/>
<dbReference type="VEuPathDB" id="FungiDB:MMYC01_205623"/>
<keyword evidence="13" id="KW-1185">Reference proteome</keyword>
<dbReference type="Gene3D" id="1.20.120.1770">
    <property type="match status" value="1"/>
</dbReference>
<dbReference type="Pfam" id="PF16010">
    <property type="entry name" value="CDH-cyt"/>
    <property type="match status" value="1"/>
</dbReference>
<feature type="signal peptide" evidence="9">
    <location>
        <begin position="1"/>
        <end position="23"/>
    </location>
</feature>
<dbReference type="OrthoDB" id="19261at2759"/>
<gene>
    <name evidence="12" type="ORF">MMYC01_205623</name>
</gene>
<evidence type="ECO:0000313" key="12">
    <source>
        <dbReference type="EMBL" id="KXX79234.1"/>
    </source>
</evidence>
<organism evidence="12 13">
    <name type="scientific">Madurella mycetomatis</name>
    <dbReference type="NCBI Taxonomy" id="100816"/>
    <lineage>
        <taxon>Eukaryota</taxon>
        <taxon>Fungi</taxon>
        <taxon>Dikarya</taxon>
        <taxon>Ascomycota</taxon>
        <taxon>Pezizomycotina</taxon>
        <taxon>Sordariomycetes</taxon>
        <taxon>Sordariomycetidae</taxon>
        <taxon>Sordariales</taxon>
        <taxon>Sordariales incertae sedis</taxon>
        <taxon>Madurella</taxon>
    </lineage>
</organism>
<evidence type="ECO:0000256" key="3">
    <source>
        <dbReference type="ARBA" id="ARBA00022692"/>
    </source>
</evidence>
<protein>
    <recommendedName>
        <fullName evidence="14">Cytochrome b561 domain-containing protein</fullName>
    </recommendedName>
</protein>
<accession>A0A175W8D9</accession>
<dbReference type="PANTHER" id="PTHR47797:SF3">
    <property type="entry name" value="CYTOCHROME B561 DOMAIN-CONTAINING PROTEIN"/>
    <property type="match status" value="1"/>
</dbReference>
<comment type="caution">
    <text evidence="12">The sequence shown here is derived from an EMBL/GenBank/DDBJ whole genome shotgun (WGS) entry which is preliminary data.</text>
</comment>
<dbReference type="CDD" id="cd08760">
    <property type="entry name" value="Cyt_b561_FRRS1_like"/>
    <property type="match status" value="1"/>
</dbReference>
<evidence type="ECO:0000259" key="10">
    <source>
        <dbReference type="SMART" id="SM00664"/>
    </source>
</evidence>
<evidence type="ECO:0000259" key="11">
    <source>
        <dbReference type="SMART" id="SM00665"/>
    </source>
</evidence>
<reference evidence="12 13" key="1">
    <citation type="journal article" date="2016" name="Genome Announc.">
        <title>Genome Sequence of Madurella mycetomatis mm55, Isolated from a Human Mycetoma Case in Sudan.</title>
        <authorList>
            <person name="Smit S."/>
            <person name="Derks M.F."/>
            <person name="Bervoets S."/>
            <person name="Fahal A."/>
            <person name="van Leeuwen W."/>
            <person name="van Belkum A."/>
            <person name="van de Sande W.W."/>
        </authorList>
    </citation>
    <scope>NUCLEOTIDE SEQUENCE [LARGE SCALE GENOMIC DNA]</scope>
    <source>
        <strain evidence="13">mm55</strain>
    </source>
</reference>
<feature type="chain" id="PRO_5008043752" description="Cytochrome b561 domain-containing protein" evidence="9">
    <location>
        <begin position="24"/>
        <end position="496"/>
    </location>
</feature>
<feature type="transmembrane region" description="Helical" evidence="8">
    <location>
        <begin position="285"/>
        <end position="306"/>
    </location>
</feature>
<evidence type="ECO:0000256" key="8">
    <source>
        <dbReference type="SAM" id="Phobius"/>
    </source>
</evidence>
<feature type="region of interest" description="Disordered" evidence="7">
    <location>
        <begin position="141"/>
        <end position="168"/>
    </location>
</feature>
<keyword evidence="3 8" id="KW-0812">Transmembrane</keyword>
<evidence type="ECO:0000256" key="5">
    <source>
        <dbReference type="ARBA" id="ARBA00022989"/>
    </source>
</evidence>
<keyword evidence="6 8" id="KW-0472">Membrane</keyword>
<dbReference type="InterPro" id="IPR006593">
    <property type="entry name" value="Cyt_b561/ferric_Rdtase_TM"/>
</dbReference>
<dbReference type="EMBL" id="LCTW02000093">
    <property type="protein sequence ID" value="KXX79234.1"/>
    <property type="molecule type" value="Genomic_DNA"/>
</dbReference>
<dbReference type="Proteomes" id="UP000078237">
    <property type="component" value="Unassembled WGS sequence"/>
</dbReference>
<dbReference type="PANTHER" id="PTHR47797">
    <property type="entry name" value="DEHYDROGENASE, PUTATIVE (AFU_ORTHOLOGUE AFUA_8G05805)-RELATED"/>
    <property type="match status" value="1"/>
</dbReference>
<keyword evidence="9" id="KW-0732">Signal</keyword>
<dbReference type="SMART" id="SM00664">
    <property type="entry name" value="DoH"/>
    <property type="match status" value="1"/>
</dbReference>
<feature type="transmembrane region" description="Helical" evidence="8">
    <location>
        <begin position="389"/>
        <end position="418"/>
    </location>
</feature>
<name>A0A175W8D9_9PEZI</name>
<evidence type="ECO:0000313" key="13">
    <source>
        <dbReference type="Proteomes" id="UP000078237"/>
    </source>
</evidence>
<keyword evidence="5 8" id="KW-1133">Transmembrane helix</keyword>
<dbReference type="CDD" id="cd09630">
    <property type="entry name" value="CDH_like_cytochrome"/>
    <property type="match status" value="1"/>
</dbReference>
<dbReference type="InterPro" id="IPR005018">
    <property type="entry name" value="DOMON_domain"/>
</dbReference>
<evidence type="ECO:0000256" key="9">
    <source>
        <dbReference type="SAM" id="SignalP"/>
    </source>
</evidence>
<evidence type="ECO:0008006" key="14">
    <source>
        <dbReference type="Google" id="ProtNLM"/>
    </source>
</evidence>
<feature type="transmembrane region" description="Helical" evidence="8">
    <location>
        <begin position="351"/>
        <end position="368"/>
    </location>
</feature>
<feature type="region of interest" description="Disordered" evidence="7">
    <location>
        <begin position="105"/>
        <end position="128"/>
    </location>
</feature>
<evidence type="ECO:0000256" key="1">
    <source>
        <dbReference type="ARBA" id="ARBA00004370"/>
    </source>
</evidence>
<keyword evidence="2" id="KW-0813">Transport</keyword>
<sequence length="496" mass="54080">MAPIFLIALFVQLFLSIIPPALAERAQYCRFGHQDAETDFCMGVSSSLNATTNHHDLNIALSVRRSSPLGWTAIGTGPSMAGALMFVVYGDPSSDRDPVVSIRTTDSHHQPRAISHFPLSASGSPGTDVRVTHAKWESLHARDNPSHRRRHDDHDAPPPPPPRTGPTHAAVISLTCYSCDLFPGSSISATSSSQPWIWAWNDRQRFEPGSYTTDADLHMHRHGAQSGGFGTFYVDMARAVSDVPVPAIPEPFEEGVARLGTSDTPIGLGGWIASLWERPLPRAHAWLMSAAFLVVFPAGAVLIRLTKGAAKGAPFKRHWIVQAAAMGLAWAGAAVGALMTGGRLPKTTHQWLGAGIVLTLVAQSLFGWRHHMRFLRIRRRTWISHAHIWLGRTIVAAGWVNVLLGMLLAGVGLSFFLWRAQRAATKKQATPGGSEAHALMPRDNSTDEYFALELSDEEADGDMNDHEDGASKRELRNGDHRTKQSAEANVEKVEDV</sequence>
<feature type="domain" description="DOMON" evidence="10">
    <location>
        <begin position="71"/>
        <end position="201"/>
    </location>
</feature>